<feature type="transmembrane region" description="Helical" evidence="1">
    <location>
        <begin position="18"/>
        <end position="38"/>
    </location>
</feature>
<proteinExistence type="predicted"/>
<dbReference type="STRING" id="890420.SAMN05216226_11117"/>
<keyword evidence="2" id="KW-0378">Hydrolase</keyword>
<dbReference type="EMBL" id="FNFC01000011">
    <property type="protein sequence ID" value="SDJ88617.1"/>
    <property type="molecule type" value="Genomic_DNA"/>
</dbReference>
<organism evidence="2 3">
    <name type="scientific">Halovenus aranensis</name>
    <dbReference type="NCBI Taxonomy" id="890420"/>
    <lineage>
        <taxon>Archaea</taxon>
        <taxon>Methanobacteriati</taxon>
        <taxon>Methanobacteriota</taxon>
        <taxon>Stenosarchaea group</taxon>
        <taxon>Halobacteria</taxon>
        <taxon>Halobacteriales</taxon>
        <taxon>Haloarculaceae</taxon>
        <taxon>Halovenus</taxon>
    </lineage>
</organism>
<feature type="transmembrane region" description="Helical" evidence="1">
    <location>
        <begin position="188"/>
        <end position="208"/>
    </location>
</feature>
<dbReference type="RefSeq" id="WP_092703215.1">
    <property type="nucleotide sequence ID" value="NZ_FNFC01000011.1"/>
</dbReference>
<feature type="transmembrane region" description="Helical" evidence="1">
    <location>
        <begin position="158"/>
        <end position="176"/>
    </location>
</feature>
<dbReference type="InterPro" id="IPR052348">
    <property type="entry name" value="Metallopeptidase_M50B"/>
</dbReference>
<name>A0A1G8XDZ7_9EURY</name>
<feature type="transmembrane region" description="Helical" evidence="1">
    <location>
        <begin position="50"/>
        <end position="71"/>
    </location>
</feature>
<keyword evidence="1" id="KW-1133">Transmembrane helix</keyword>
<dbReference type="AlphaFoldDB" id="A0A1G8XDZ7"/>
<dbReference type="Proteomes" id="UP000198856">
    <property type="component" value="Unassembled WGS sequence"/>
</dbReference>
<feature type="transmembrane region" description="Helical" evidence="1">
    <location>
        <begin position="124"/>
        <end position="146"/>
    </location>
</feature>
<dbReference type="PANTHER" id="PTHR35864">
    <property type="entry name" value="ZINC METALLOPROTEASE MJ0611-RELATED"/>
    <property type="match status" value="1"/>
</dbReference>
<keyword evidence="1" id="KW-0472">Membrane</keyword>
<evidence type="ECO:0000256" key="1">
    <source>
        <dbReference type="SAM" id="Phobius"/>
    </source>
</evidence>
<dbReference type="PANTHER" id="PTHR35864:SF1">
    <property type="entry name" value="ZINC METALLOPROTEASE YWHC-RELATED"/>
    <property type="match status" value="1"/>
</dbReference>
<evidence type="ECO:0000313" key="3">
    <source>
        <dbReference type="Proteomes" id="UP000198856"/>
    </source>
</evidence>
<keyword evidence="3" id="KW-1185">Reference proteome</keyword>
<sequence>MYEIADIRFYREELRDLAVAWLALSVAFTFFLEGDFLRGQPIYAPNVTELFRVFLLSMATVGAGFLLHELAHKIVAVQFGQIAAFRAEYNMLAITVASGVAGFLFAAPGAVYHRGAITTRQNGLVAVAGPVINLVLAAAFFVPFSLGGGFVAEVGQMGVLINIFLAAFNMVPAGPLDGKTVAQWHRGVFAAVFALAVMSLVGFVVVFIL</sequence>
<reference evidence="2 3" key="1">
    <citation type="submission" date="2016-10" db="EMBL/GenBank/DDBJ databases">
        <authorList>
            <person name="de Groot N.N."/>
        </authorList>
    </citation>
    <scope>NUCLEOTIDE SEQUENCE [LARGE SCALE GENOMIC DNA]</scope>
    <source>
        <strain evidence="2 3">IBRC-M10015</strain>
    </source>
</reference>
<gene>
    <name evidence="2" type="ORF">SAMN05216226_11117</name>
</gene>
<keyword evidence="2" id="KW-0645">Protease</keyword>
<dbReference type="GO" id="GO:0006508">
    <property type="term" value="P:proteolysis"/>
    <property type="evidence" value="ECO:0007669"/>
    <property type="project" value="UniProtKB-KW"/>
</dbReference>
<feature type="transmembrane region" description="Helical" evidence="1">
    <location>
        <begin position="91"/>
        <end position="112"/>
    </location>
</feature>
<evidence type="ECO:0000313" key="2">
    <source>
        <dbReference type="EMBL" id="SDJ88617.1"/>
    </source>
</evidence>
<keyword evidence="1" id="KW-0812">Transmembrane</keyword>
<dbReference type="OrthoDB" id="86131at2157"/>
<accession>A0A1G8XDZ7</accession>
<dbReference type="GO" id="GO:0008233">
    <property type="term" value="F:peptidase activity"/>
    <property type="evidence" value="ECO:0007669"/>
    <property type="project" value="UniProtKB-KW"/>
</dbReference>
<protein>
    <submittedName>
        <fullName evidence="2">Zn-dependent protease (Includes SpoIVFB)</fullName>
    </submittedName>
</protein>